<dbReference type="GO" id="GO:0003677">
    <property type="term" value="F:DNA binding"/>
    <property type="evidence" value="ECO:0007669"/>
    <property type="project" value="UniProtKB-KW"/>
</dbReference>
<dbReference type="PROSITE" id="PS50949">
    <property type="entry name" value="HTH_GNTR"/>
    <property type="match status" value="1"/>
</dbReference>
<dbReference type="Pfam" id="PF00392">
    <property type="entry name" value="GntR"/>
    <property type="match status" value="1"/>
</dbReference>
<organism evidence="5 6">
    <name type="scientific">Nocardioides immobilis</name>
    <dbReference type="NCBI Taxonomy" id="2049295"/>
    <lineage>
        <taxon>Bacteria</taxon>
        <taxon>Bacillati</taxon>
        <taxon>Actinomycetota</taxon>
        <taxon>Actinomycetes</taxon>
        <taxon>Propionibacteriales</taxon>
        <taxon>Nocardioidaceae</taxon>
        <taxon>Nocardioides</taxon>
    </lineage>
</organism>
<keyword evidence="1" id="KW-0805">Transcription regulation</keyword>
<comment type="caution">
    <text evidence="5">The sequence shown here is derived from an EMBL/GenBank/DDBJ whole genome shotgun (WGS) entry which is preliminary data.</text>
</comment>
<keyword evidence="2" id="KW-0238">DNA-binding</keyword>
<feature type="domain" description="HTH gntR-type" evidence="4">
    <location>
        <begin position="1"/>
        <end position="67"/>
    </location>
</feature>
<dbReference type="PANTHER" id="PTHR43537">
    <property type="entry name" value="TRANSCRIPTIONAL REGULATOR, GNTR FAMILY"/>
    <property type="match status" value="1"/>
</dbReference>
<name>A0A417Y127_9ACTN</name>
<dbReference type="Gene3D" id="1.20.120.530">
    <property type="entry name" value="GntR ligand-binding domain-like"/>
    <property type="match status" value="1"/>
</dbReference>
<sequence>MSDDPLVNALYRLIRTGELSPGERVDQRLVSERLEVSRTPLREALRALHSDGILTRTPNAGYVVAKLSAADLLQYYSMRAFLEHQVLSALEWPSEEALEQLRRANEDCRAAAAAGALEDLMTANMAFHFTIFSWSALKIMVKEIERVWRVSDPYRALHLSNPERRSHVAVDHDRMIEAIEARDTARLIELQDAHRATSRTLLQDMLGANMPPSMMALPQSAADLVAPASV</sequence>
<dbReference type="InterPro" id="IPR036388">
    <property type="entry name" value="WH-like_DNA-bd_sf"/>
</dbReference>
<evidence type="ECO:0000313" key="6">
    <source>
        <dbReference type="Proteomes" id="UP000283644"/>
    </source>
</evidence>
<reference evidence="5 6" key="1">
    <citation type="submission" date="2018-09" db="EMBL/GenBank/DDBJ databases">
        <title>Genome sequencing of Nocardioides immobilis CCTCC AB 2017083 for comparison to Nocardioides silvaticus.</title>
        <authorList>
            <person name="Li C."/>
            <person name="Wang G."/>
        </authorList>
    </citation>
    <scope>NUCLEOTIDE SEQUENCE [LARGE SCALE GENOMIC DNA]</scope>
    <source>
        <strain evidence="5 6">CCTCC AB 2017083</strain>
    </source>
</reference>
<dbReference type="SMART" id="SM00345">
    <property type="entry name" value="HTH_GNTR"/>
    <property type="match status" value="1"/>
</dbReference>
<dbReference type="Gene3D" id="1.10.10.10">
    <property type="entry name" value="Winged helix-like DNA-binding domain superfamily/Winged helix DNA-binding domain"/>
    <property type="match status" value="1"/>
</dbReference>
<dbReference type="RefSeq" id="WP_118926077.1">
    <property type="nucleotide sequence ID" value="NZ_QXGH01000018.1"/>
</dbReference>
<dbReference type="AlphaFoldDB" id="A0A417Y127"/>
<proteinExistence type="predicted"/>
<evidence type="ECO:0000256" key="1">
    <source>
        <dbReference type="ARBA" id="ARBA00023015"/>
    </source>
</evidence>
<dbReference type="GO" id="GO:0003700">
    <property type="term" value="F:DNA-binding transcription factor activity"/>
    <property type="evidence" value="ECO:0007669"/>
    <property type="project" value="InterPro"/>
</dbReference>
<dbReference type="Pfam" id="PF07729">
    <property type="entry name" value="FCD"/>
    <property type="match status" value="1"/>
</dbReference>
<evidence type="ECO:0000313" key="5">
    <source>
        <dbReference type="EMBL" id="RHW26291.1"/>
    </source>
</evidence>
<dbReference type="InterPro" id="IPR008920">
    <property type="entry name" value="TF_FadR/GntR_C"/>
</dbReference>
<dbReference type="Proteomes" id="UP000283644">
    <property type="component" value="Unassembled WGS sequence"/>
</dbReference>
<keyword evidence="6" id="KW-1185">Reference proteome</keyword>
<dbReference type="InterPro" id="IPR000524">
    <property type="entry name" value="Tscrpt_reg_HTH_GntR"/>
</dbReference>
<dbReference type="OrthoDB" id="5243844at2"/>
<dbReference type="InterPro" id="IPR036390">
    <property type="entry name" value="WH_DNA-bd_sf"/>
</dbReference>
<dbReference type="InterPro" id="IPR011711">
    <property type="entry name" value="GntR_C"/>
</dbReference>
<evidence type="ECO:0000256" key="2">
    <source>
        <dbReference type="ARBA" id="ARBA00023125"/>
    </source>
</evidence>
<keyword evidence="3" id="KW-0804">Transcription</keyword>
<dbReference type="EMBL" id="QXGH01000018">
    <property type="protein sequence ID" value="RHW26291.1"/>
    <property type="molecule type" value="Genomic_DNA"/>
</dbReference>
<evidence type="ECO:0000259" key="4">
    <source>
        <dbReference type="PROSITE" id="PS50949"/>
    </source>
</evidence>
<dbReference type="CDD" id="cd07377">
    <property type="entry name" value="WHTH_GntR"/>
    <property type="match status" value="1"/>
</dbReference>
<protein>
    <submittedName>
        <fullName evidence="5">GntR family transcriptional regulator</fullName>
    </submittedName>
</protein>
<gene>
    <name evidence="5" type="ORF">D0Z08_15110</name>
</gene>
<dbReference type="PANTHER" id="PTHR43537:SF5">
    <property type="entry name" value="UXU OPERON TRANSCRIPTIONAL REGULATOR"/>
    <property type="match status" value="1"/>
</dbReference>
<dbReference type="SMART" id="SM00895">
    <property type="entry name" value="FCD"/>
    <property type="match status" value="1"/>
</dbReference>
<accession>A0A417Y127</accession>
<dbReference type="SUPFAM" id="SSF48008">
    <property type="entry name" value="GntR ligand-binding domain-like"/>
    <property type="match status" value="1"/>
</dbReference>
<dbReference type="SUPFAM" id="SSF46785">
    <property type="entry name" value="Winged helix' DNA-binding domain"/>
    <property type="match status" value="1"/>
</dbReference>
<evidence type="ECO:0000256" key="3">
    <source>
        <dbReference type="ARBA" id="ARBA00023163"/>
    </source>
</evidence>